<dbReference type="PROSITE" id="PS00463">
    <property type="entry name" value="ZN2_CY6_FUNGAL_1"/>
    <property type="match status" value="1"/>
</dbReference>
<reference evidence="2" key="1">
    <citation type="journal article" date="2020" name="New Phytol.">
        <title>Comparative genomics reveals dynamic genome evolution in host specialist ectomycorrhizal fungi.</title>
        <authorList>
            <person name="Lofgren L.A."/>
            <person name="Nguyen N.H."/>
            <person name="Vilgalys R."/>
            <person name="Ruytinx J."/>
            <person name="Liao H.L."/>
            <person name="Branco S."/>
            <person name="Kuo A."/>
            <person name="LaButti K."/>
            <person name="Lipzen A."/>
            <person name="Andreopoulos W."/>
            <person name="Pangilinan J."/>
            <person name="Riley R."/>
            <person name="Hundley H."/>
            <person name="Na H."/>
            <person name="Barry K."/>
            <person name="Grigoriev I.V."/>
            <person name="Stajich J.E."/>
            <person name="Kennedy P.G."/>
        </authorList>
    </citation>
    <scope>NUCLEOTIDE SEQUENCE</scope>
    <source>
        <strain evidence="2">S12</strain>
    </source>
</reference>
<dbReference type="OrthoDB" id="5424793at2759"/>
<dbReference type="RefSeq" id="XP_041167376.1">
    <property type="nucleotide sequence ID" value="XM_041301504.1"/>
</dbReference>
<dbReference type="GeneID" id="64595268"/>
<dbReference type="AlphaFoldDB" id="A0A9P7DZP8"/>
<comment type="caution">
    <text evidence="2">The sequence shown here is derived from an EMBL/GenBank/DDBJ whole genome shotgun (WGS) entry which is preliminary data.</text>
</comment>
<dbReference type="InterPro" id="IPR036864">
    <property type="entry name" value="Zn2-C6_fun-type_DNA-bd_sf"/>
</dbReference>
<evidence type="ECO:0000313" key="3">
    <source>
        <dbReference type="Proteomes" id="UP000719766"/>
    </source>
</evidence>
<proteinExistence type="predicted"/>
<keyword evidence="3" id="KW-1185">Reference proteome</keyword>
<dbReference type="EMBL" id="JABBWE010000002">
    <property type="protein sequence ID" value="KAG1806905.1"/>
    <property type="molecule type" value="Genomic_DNA"/>
</dbReference>
<sequence length="201" mass="21856">MDPVMSASAIAMQHRAPQACTSCRRLKRKCVFNPALGICNRCSETSRSCVYAEVNSTAPHDDSVAVVHHNVSTTSMNAGARPRLMLLARHSHPSTDASGHLDASLHQGNPLYLATFSTLPVPSGWLNDYGQPNVSVHFPFRIPVLNVLSDYPMEVTRLTWVQGVEACLLTHQPILADRVNNSRSASTLMLPSLANATTVQI</sequence>
<dbReference type="InterPro" id="IPR001138">
    <property type="entry name" value="Zn2Cys6_DnaBD"/>
</dbReference>
<accession>A0A9P7DZP8</accession>
<dbReference type="Gene3D" id="4.10.240.10">
    <property type="entry name" value="Zn(2)-C6 fungal-type DNA-binding domain"/>
    <property type="match status" value="1"/>
</dbReference>
<protein>
    <recommendedName>
        <fullName evidence="1">Zn(2)-C6 fungal-type domain-containing protein</fullName>
    </recommendedName>
</protein>
<evidence type="ECO:0000313" key="2">
    <source>
        <dbReference type="EMBL" id="KAG1806905.1"/>
    </source>
</evidence>
<dbReference type="SUPFAM" id="SSF57701">
    <property type="entry name" value="Zn2/Cys6 DNA-binding domain"/>
    <property type="match status" value="1"/>
</dbReference>
<dbReference type="GO" id="GO:0008270">
    <property type="term" value="F:zinc ion binding"/>
    <property type="evidence" value="ECO:0007669"/>
    <property type="project" value="InterPro"/>
</dbReference>
<feature type="domain" description="Zn(2)-C6 fungal-type" evidence="1">
    <location>
        <begin position="19"/>
        <end position="51"/>
    </location>
</feature>
<dbReference type="Proteomes" id="UP000719766">
    <property type="component" value="Unassembled WGS sequence"/>
</dbReference>
<evidence type="ECO:0000259" key="1">
    <source>
        <dbReference type="PROSITE" id="PS50048"/>
    </source>
</evidence>
<gene>
    <name evidence="2" type="ORF">HD556DRAFT_1325110</name>
</gene>
<dbReference type="Pfam" id="PF00172">
    <property type="entry name" value="Zn_clus"/>
    <property type="match status" value="1"/>
</dbReference>
<dbReference type="CDD" id="cd00067">
    <property type="entry name" value="GAL4"/>
    <property type="match status" value="1"/>
</dbReference>
<dbReference type="GO" id="GO:0000981">
    <property type="term" value="F:DNA-binding transcription factor activity, RNA polymerase II-specific"/>
    <property type="evidence" value="ECO:0007669"/>
    <property type="project" value="InterPro"/>
</dbReference>
<dbReference type="SMART" id="SM00066">
    <property type="entry name" value="GAL4"/>
    <property type="match status" value="1"/>
</dbReference>
<organism evidence="2 3">
    <name type="scientific">Suillus plorans</name>
    <dbReference type="NCBI Taxonomy" id="116603"/>
    <lineage>
        <taxon>Eukaryota</taxon>
        <taxon>Fungi</taxon>
        <taxon>Dikarya</taxon>
        <taxon>Basidiomycota</taxon>
        <taxon>Agaricomycotina</taxon>
        <taxon>Agaricomycetes</taxon>
        <taxon>Agaricomycetidae</taxon>
        <taxon>Boletales</taxon>
        <taxon>Suillineae</taxon>
        <taxon>Suillaceae</taxon>
        <taxon>Suillus</taxon>
    </lineage>
</organism>
<name>A0A9P7DZP8_9AGAM</name>
<dbReference type="PROSITE" id="PS50048">
    <property type="entry name" value="ZN2_CY6_FUNGAL_2"/>
    <property type="match status" value="1"/>
</dbReference>